<evidence type="ECO:0000313" key="4">
    <source>
        <dbReference type="Proteomes" id="UP000481033"/>
    </source>
</evidence>
<dbReference type="RefSeq" id="WP_163702444.1">
    <property type="nucleotide sequence ID" value="NZ_QXHD01000004.1"/>
</dbReference>
<keyword evidence="1" id="KW-0812">Transmembrane</keyword>
<feature type="domain" description="CHASE2" evidence="2">
    <location>
        <begin position="415"/>
        <end position="742"/>
    </location>
</feature>
<comment type="caution">
    <text evidence="3">The sequence shown here is derived from an EMBL/GenBank/DDBJ whole genome shotgun (WGS) entry which is preliminary data.</text>
</comment>
<feature type="transmembrane region" description="Helical" evidence="1">
    <location>
        <begin position="725"/>
        <end position="742"/>
    </location>
</feature>
<sequence>MAQTYRLAVNQISQTCFFELTWGQGQQLMAQLPYPEQLTVLYQRWQRAYLGYYQSAFGNNEQPMRGRAGVTGQISSKRTDWHSQLVQAEAKFLSEFHRWLRSEPLFPIRRQLGKAATIDPTSPETITLFITCNPIHLSRLPWESWEVSAEFSQHQSICIARLPANIRTAATPPKKHRRKARVLVIIGDETGLDLSGDLQAIETLSTLAEIHQVGWRPGMNVADLGQAICREISDSNGWDMLFFFGHSNEADSVGGEIAIAPNANISMRELGPYLKQAQQNGLQFALFNSCKGLDIADTLVDLGLNQVVVMREPIHNQVAQAFLNQFLRRLVQFDDVHRALQKASQSLRSESTLTYPSAHLIPSLFSHRGAAFFQLQPLGWKARLDPWLPSVRQGVVLGAIALLSITPSIRDWLLSQRLYSQSVYRQVTQQIPTSSTPPILLVQIDDKAVSEIDGFTPYQMNWRYIAQLIDILSSGQSSVIGIDYLFDRRQDENEPILRQSLQNAAEQGIWLVLGSVLSRGEEIGPRSGVTDLAWSMQGYANAPWHYLRPPLTDCQTRCPFAYLAALAQAGGSSLSPSISSTTDLRTQLLNVSSRPTNNPLLQNLSQQHLSALSRLLKQRWLQPILDFSIPADQVYQAISSSELLEPSASLTWKNQIVLIGAGGYGGAGLGDTKDYTEPPPAVVYWHHQRYPAQSTYPPGRFTGTEAHAYAIHHFLERHQVVPIPTLWMVGVASFLGAGSAIVARRHDLSQRQRWLSIILLSAASGLVGLQMHITASVLMPWLLPTATVWLYHLPGFQRIRPKQQ</sequence>
<dbReference type="Pfam" id="PF12770">
    <property type="entry name" value="CHAT"/>
    <property type="match status" value="1"/>
</dbReference>
<dbReference type="InterPro" id="IPR024983">
    <property type="entry name" value="CHAT_dom"/>
</dbReference>
<dbReference type="AlphaFoldDB" id="A0A6M0RTJ0"/>
<keyword evidence="1" id="KW-1133">Transmembrane helix</keyword>
<dbReference type="InterPro" id="IPR007890">
    <property type="entry name" value="CHASE2"/>
</dbReference>
<proteinExistence type="predicted"/>
<reference evidence="3 4" key="1">
    <citation type="journal article" date="2020" name="Microb. Ecol.">
        <title>Ecogenomics of the Marine Benthic Filamentous Cyanobacterium Adonisia.</title>
        <authorList>
            <person name="Walter J.M."/>
            <person name="Coutinho F.H."/>
            <person name="Leomil L."/>
            <person name="Hargreaves P.I."/>
            <person name="Campeao M.E."/>
            <person name="Vieira V.V."/>
            <person name="Silva B.S."/>
            <person name="Fistarol G.O."/>
            <person name="Salomon P.S."/>
            <person name="Sawabe T."/>
            <person name="Mino S."/>
            <person name="Hosokawa M."/>
            <person name="Miyashita H."/>
            <person name="Maruyama F."/>
            <person name="van Verk M.C."/>
            <person name="Dutilh B.E."/>
            <person name="Thompson C.C."/>
            <person name="Thompson F.L."/>
        </authorList>
    </citation>
    <scope>NUCLEOTIDE SEQUENCE [LARGE SCALE GENOMIC DNA]</scope>
    <source>
        <strain evidence="3 4">CCMR0081</strain>
    </source>
</reference>
<dbReference type="EMBL" id="QXHD01000004">
    <property type="protein sequence ID" value="NEZ59486.1"/>
    <property type="molecule type" value="Genomic_DNA"/>
</dbReference>
<evidence type="ECO:0000313" key="3">
    <source>
        <dbReference type="EMBL" id="NEZ59486.1"/>
    </source>
</evidence>
<dbReference type="Pfam" id="PF05226">
    <property type="entry name" value="CHASE2"/>
    <property type="match status" value="1"/>
</dbReference>
<feature type="transmembrane region" description="Helical" evidence="1">
    <location>
        <begin position="754"/>
        <end position="773"/>
    </location>
</feature>
<dbReference type="SMART" id="SM01080">
    <property type="entry name" value="CHASE2"/>
    <property type="match status" value="1"/>
</dbReference>
<organism evidence="3 4">
    <name type="scientific">Adonisia turfae CCMR0081</name>
    <dbReference type="NCBI Taxonomy" id="2292702"/>
    <lineage>
        <taxon>Bacteria</taxon>
        <taxon>Bacillati</taxon>
        <taxon>Cyanobacteriota</taxon>
        <taxon>Adonisia</taxon>
        <taxon>Adonisia turfae</taxon>
    </lineage>
</organism>
<accession>A0A6M0RTJ0</accession>
<keyword evidence="1" id="KW-0472">Membrane</keyword>
<feature type="transmembrane region" description="Helical" evidence="1">
    <location>
        <begin position="779"/>
        <end position="796"/>
    </location>
</feature>
<name>A0A6M0RTJ0_9CYAN</name>
<evidence type="ECO:0000256" key="1">
    <source>
        <dbReference type="SAM" id="Phobius"/>
    </source>
</evidence>
<dbReference type="Proteomes" id="UP000481033">
    <property type="component" value="Unassembled WGS sequence"/>
</dbReference>
<gene>
    <name evidence="3" type="ORF">DXZ20_28345</name>
</gene>
<evidence type="ECO:0000259" key="2">
    <source>
        <dbReference type="SMART" id="SM01080"/>
    </source>
</evidence>
<keyword evidence="4" id="KW-1185">Reference proteome</keyword>
<protein>
    <submittedName>
        <fullName evidence="3">CHASE2 domain-containing protein</fullName>
    </submittedName>
</protein>